<dbReference type="AlphaFoldDB" id="A0A699IP51"/>
<sequence length="616" mass="70369">MDQNFDFSGSDQIQTLQYPDVHPTSQEISDEVFHAKGDLMKSIQTFLEEFNCIPFEEKATILLQAWFKIFAIKHDQPKNSNELFHKLLEDLKELAEYKESLDNSSKEIATSSSNQEKEGPPQDFDIRQLIREECSVEVSEEEKQNMEDTMLELVEIFRQKEILCIHDNVDDLIESALNTKLLSINSQRPNKEQQEVKNVVEQPTERGNRIENSLQNFRVVHKSYISLNNTSQFSPVHAVTPILSTKEPEYSSSMGYEHPNTTSEIESDEIIKSGVEELVPILSENKVTLEDKRECDMLVCENSPVCYNHSEIFSDSKDDDDISSDGDDFKDVEYVEVSLFDPEIVSVEEENVVQQEEEEVDLEDISQIQDVDLREKLLSITRLISNIESLNDNPTLDRVLNSFVSIPISEESDNSLSDNFSVEFETFCNHTEETRSGNTTTYANDSVPEYDSFCFEIEPDQERLINVLKNDISDDSSNDPLLEEADLFLAFDNSIPPGIENFADDSKGDIRFLEELLIDDSIPFSNNESSESDFDNPSVPRPPPEPPDFETDTGEEILVVMNDKDKLMMITLLSCLLRCFLFSPLRVKILSLTMVSPFRANGFSLGWNFHFLLCLS</sequence>
<feature type="compositionally biased region" description="Basic and acidic residues" evidence="1">
    <location>
        <begin position="115"/>
        <end position="124"/>
    </location>
</feature>
<evidence type="ECO:0000256" key="1">
    <source>
        <dbReference type="SAM" id="MobiDB-lite"/>
    </source>
</evidence>
<accession>A0A699IP51</accession>
<dbReference type="EMBL" id="BKCJ010317314">
    <property type="protein sequence ID" value="GEZ74085.1"/>
    <property type="molecule type" value="Genomic_DNA"/>
</dbReference>
<feature type="region of interest" description="Disordered" evidence="1">
    <location>
        <begin position="527"/>
        <end position="552"/>
    </location>
</feature>
<evidence type="ECO:0008006" key="3">
    <source>
        <dbReference type="Google" id="ProtNLM"/>
    </source>
</evidence>
<evidence type="ECO:0000313" key="2">
    <source>
        <dbReference type="EMBL" id="GEZ74085.1"/>
    </source>
</evidence>
<organism evidence="2">
    <name type="scientific">Tanacetum cinerariifolium</name>
    <name type="common">Dalmatian daisy</name>
    <name type="synonym">Chrysanthemum cinerariifolium</name>
    <dbReference type="NCBI Taxonomy" id="118510"/>
    <lineage>
        <taxon>Eukaryota</taxon>
        <taxon>Viridiplantae</taxon>
        <taxon>Streptophyta</taxon>
        <taxon>Embryophyta</taxon>
        <taxon>Tracheophyta</taxon>
        <taxon>Spermatophyta</taxon>
        <taxon>Magnoliopsida</taxon>
        <taxon>eudicotyledons</taxon>
        <taxon>Gunneridae</taxon>
        <taxon>Pentapetalae</taxon>
        <taxon>asterids</taxon>
        <taxon>campanulids</taxon>
        <taxon>Asterales</taxon>
        <taxon>Asteraceae</taxon>
        <taxon>Asteroideae</taxon>
        <taxon>Anthemideae</taxon>
        <taxon>Anthemidinae</taxon>
        <taxon>Tanacetum</taxon>
    </lineage>
</organism>
<gene>
    <name evidence="2" type="ORF">Tci_546058</name>
</gene>
<protein>
    <recommendedName>
        <fullName evidence="3">Reverse transcriptase domain-containing protein</fullName>
    </recommendedName>
</protein>
<feature type="region of interest" description="Disordered" evidence="1">
    <location>
        <begin position="188"/>
        <end position="207"/>
    </location>
</feature>
<proteinExistence type="predicted"/>
<name>A0A699IP51_TANCI</name>
<feature type="region of interest" description="Disordered" evidence="1">
    <location>
        <begin position="102"/>
        <end position="124"/>
    </location>
</feature>
<reference evidence="2" key="1">
    <citation type="journal article" date="2019" name="Sci. Rep.">
        <title>Draft genome of Tanacetum cinerariifolium, the natural source of mosquito coil.</title>
        <authorList>
            <person name="Yamashiro T."/>
            <person name="Shiraishi A."/>
            <person name="Satake H."/>
            <person name="Nakayama K."/>
        </authorList>
    </citation>
    <scope>NUCLEOTIDE SEQUENCE</scope>
</reference>
<comment type="caution">
    <text evidence="2">The sequence shown here is derived from an EMBL/GenBank/DDBJ whole genome shotgun (WGS) entry which is preliminary data.</text>
</comment>